<organism evidence="22 23">
    <name type="scientific">Cicer arietinum</name>
    <name type="common">Chickpea</name>
    <name type="synonym">Garbanzo</name>
    <dbReference type="NCBI Taxonomy" id="3827"/>
    <lineage>
        <taxon>Eukaryota</taxon>
        <taxon>Viridiplantae</taxon>
        <taxon>Streptophyta</taxon>
        <taxon>Embryophyta</taxon>
        <taxon>Tracheophyta</taxon>
        <taxon>Spermatophyta</taxon>
        <taxon>Magnoliopsida</taxon>
        <taxon>eudicotyledons</taxon>
        <taxon>Gunneridae</taxon>
        <taxon>Pentapetalae</taxon>
        <taxon>rosids</taxon>
        <taxon>fabids</taxon>
        <taxon>Fabales</taxon>
        <taxon>Fabaceae</taxon>
        <taxon>Papilionoideae</taxon>
        <taxon>50 kb inversion clade</taxon>
        <taxon>NPAAA clade</taxon>
        <taxon>Hologalegina</taxon>
        <taxon>IRL clade</taxon>
        <taxon>Cicereae</taxon>
        <taxon>Cicer</taxon>
    </lineage>
</organism>
<keyword evidence="13 19" id="KW-1015">Disulfide bond</keyword>
<feature type="binding site" evidence="17">
    <location>
        <position position="248"/>
    </location>
    <ligand>
        <name>Ca(2+)</name>
        <dbReference type="ChEBI" id="CHEBI:29108"/>
        <label>2</label>
    </ligand>
</feature>
<keyword evidence="9 20" id="KW-0732">Signal</keyword>
<proteinExistence type="inferred from homology"/>
<gene>
    <name evidence="23" type="primary">LOC101496376</name>
</gene>
<dbReference type="STRING" id="3827.A0A1S2XJQ6"/>
<name>A0A1S2XJQ6_CICAR</name>
<feature type="site" description="Transition state stabilizer" evidence="18">
    <location>
        <position position="57"/>
    </location>
</feature>
<evidence type="ECO:0000256" key="6">
    <source>
        <dbReference type="ARBA" id="ARBA00022559"/>
    </source>
</evidence>
<dbReference type="PRINTS" id="PR00461">
    <property type="entry name" value="PLPEROXIDASE"/>
</dbReference>
<keyword evidence="6 20" id="KW-0575">Peroxidase</keyword>
<dbReference type="Pfam" id="PF00141">
    <property type="entry name" value="peroxidase"/>
    <property type="match status" value="1"/>
</dbReference>
<feature type="binding site" evidence="17">
    <location>
        <position position="62"/>
    </location>
    <ligand>
        <name>Ca(2+)</name>
        <dbReference type="ChEBI" id="CHEBI:29108"/>
        <label>1</label>
    </ligand>
</feature>
<dbReference type="GO" id="GO:0020037">
    <property type="term" value="F:heme binding"/>
    <property type="evidence" value="ECO:0007669"/>
    <property type="project" value="UniProtKB-UniRule"/>
</dbReference>
<comment type="similarity">
    <text evidence="3">Belongs to the peroxidase family. Ascorbate peroxidase subfamily.</text>
</comment>
<dbReference type="eggNOG" id="ENOG502QPI1">
    <property type="taxonomic scope" value="Eukaryota"/>
</dbReference>
<dbReference type="FunFam" id="1.10.420.10:FF:000007">
    <property type="entry name" value="Peroxidase"/>
    <property type="match status" value="1"/>
</dbReference>
<dbReference type="PaxDb" id="3827-XP_004489666.1"/>
<dbReference type="InterPro" id="IPR019793">
    <property type="entry name" value="Peroxidases_heam-ligand_BS"/>
</dbReference>
<feature type="binding site" evidence="17">
    <location>
        <position position="67"/>
    </location>
    <ligand>
        <name>Ca(2+)</name>
        <dbReference type="ChEBI" id="CHEBI:29108"/>
        <label>1</label>
    </ligand>
</feature>
<keyword evidence="7 20" id="KW-0349">Heme</keyword>
<feature type="binding site" evidence="17">
    <location>
        <position position="65"/>
    </location>
    <ligand>
        <name>Ca(2+)</name>
        <dbReference type="ChEBI" id="CHEBI:29108"/>
        <label>1</label>
    </ligand>
</feature>
<evidence type="ECO:0000256" key="4">
    <source>
        <dbReference type="ARBA" id="ARBA00012313"/>
    </source>
</evidence>
<dbReference type="KEGG" id="cam:101496376"/>
<evidence type="ECO:0000256" key="16">
    <source>
        <dbReference type="PIRSR" id="PIRSR600823-2"/>
    </source>
</evidence>
<evidence type="ECO:0000256" key="11">
    <source>
        <dbReference type="ARBA" id="ARBA00023002"/>
    </source>
</evidence>
<keyword evidence="8 17" id="KW-0479">Metal-binding</keyword>
<evidence type="ECO:0000256" key="19">
    <source>
        <dbReference type="PIRSR" id="PIRSR600823-5"/>
    </source>
</evidence>
<evidence type="ECO:0000256" key="10">
    <source>
        <dbReference type="ARBA" id="ARBA00022837"/>
    </source>
</evidence>
<keyword evidence="10 17" id="KW-0106">Calcium</keyword>
<dbReference type="FunFam" id="1.10.520.10:FF:000008">
    <property type="entry name" value="Peroxidase"/>
    <property type="match status" value="1"/>
</dbReference>
<dbReference type="PANTHER" id="PTHR31517:SF59">
    <property type="entry name" value="PEROXIDASE"/>
    <property type="match status" value="1"/>
</dbReference>
<dbReference type="InterPro" id="IPR010255">
    <property type="entry name" value="Haem_peroxidase_sf"/>
</dbReference>
<evidence type="ECO:0000313" key="22">
    <source>
        <dbReference type="Proteomes" id="UP000087171"/>
    </source>
</evidence>
<feature type="signal peptide" evidence="20">
    <location>
        <begin position="1"/>
        <end position="19"/>
    </location>
</feature>
<feature type="disulfide bond" evidence="19">
    <location>
        <begin position="63"/>
        <end position="68"/>
    </location>
</feature>
<dbReference type="GO" id="GO:0042744">
    <property type="term" value="P:hydrogen peroxide catabolic process"/>
    <property type="evidence" value="ECO:0007669"/>
    <property type="project" value="UniProtKB-KW"/>
</dbReference>
<dbReference type="RefSeq" id="XP_004489666.1">
    <property type="nucleotide sequence ID" value="XM_004489609.2"/>
</dbReference>
<dbReference type="PROSITE" id="PS50873">
    <property type="entry name" value="PEROXIDASE_4"/>
    <property type="match status" value="1"/>
</dbReference>
<accession>A0A1S2XJQ6</accession>
<evidence type="ECO:0000256" key="18">
    <source>
        <dbReference type="PIRSR" id="PIRSR600823-4"/>
    </source>
</evidence>
<dbReference type="PRINTS" id="PR00458">
    <property type="entry name" value="PEROXIDASE"/>
</dbReference>
<dbReference type="InterPro" id="IPR002016">
    <property type="entry name" value="Haem_peroxidase"/>
</dbReference>
<evidence type="ECO:0000256" key="7">
    <source>
        <dbReference type="ARBA" id="ARBA00022617"/>
    </source>
</evidence>
<comment type="cofactor">
    <cofactor evidence="17 20">
        <name>heme b</name>
        <dbReference type="ChEBI" id="CHEBI:60344"/>
    </cofactor>
    <text evidence="17 20">Binds 1 heme b (iron(II)-protoporphyrin IX) group per subunit.</text>
</comment>
<dbReference type="GeneID" id="101496376"/>
<feature type="chain" id="PRO_5010004797" description="Peroxidase" evidence="20">
    <location>
        <begin position="20"/>
        <end position="325"/>
    </location>
</feature>
<keyword evidence="12 17" id="KW-0408">Iron</keyword>
<dbReference type="CDD" id="cd00693">
    <property type="entry name" value="secretory_peroxidase"/>
    <property type="match status" value="1"/>
</dbReference>
<feature type="domain" description="Plant heme peroxidase family profile" evidence="21">
    <location>
        <begin position="20"/>
        <end position="320"/>
    </location>
</feature>
<dbReference type="EC" id="1.11.1.7" evidence="4 20"/>
<dbReference type="GO" id="GO:0006979">
    <property type="term" value="P:response to oxidative stress"/>
    <property type="evidence" value="ECO:0007669"/>
    <property type="project" value="UniProtKB-UniRule"/>
</dbReference>
<dbReference type="AlphaFoldDB" id="A0A1S2XJQ6"/>
<keyword evidence="22" id="KW-1185">Reference proteome</keyword>
<dbReference type="PANTHER" id="PTHR31517">
    <property type="match status" value="1"/>
</dbReference>
<evidence type="ECO:0000256" key="13">
    <source>
        <dbReference type="ARBA" id="ARBA00023157"/>
    </source>
</evidence>
<feature type="binding site" evidence="17">
    <location>
        <position position="187"/>
    </location>
    <ligand>
        <name>Ca(2+)</name>
        <dbReference type="ChEBI" id="CHEBI:29108"/>
        <label>2</label>
    </ligand>
</feature>
<sequence length="325" mass="36191">MKLIIILMIFFFVFPLTLGELTVGFYGFTCPQAESIVSEVVQSYYQNDNTIVAALLRLHYHDCIVDGCDASILIDPTKNRTSEKDAEANKTLRGFDLIDDAKSVLEEECPETVSCADIIAIATRDAVALANGKVYRVLTGRRDGLISNASKALLIPGPFVNVSQALKFFNSKGLTLEDMVTLIGAHTVGCSKCSFFQNRLSSFNNGEIDPTMDPNLDAMLVKKCGSFFNPIGNKTCVFLDQQTPFEFDNGFYNQIVENRGILEIDQQLALDPSSSDLVWSYARDNLRFWDNFEIAMRKMGSIGVLVGNEGEIRRNCRAFNFPLSY</sequence>
<evidence type="ECO:0000256" key="20">
    <source>
        <dbReference type="RuleBase" id="RU362060"/>
    </source>
</evidence>
<dbReference type="InterPro" id="IPR000823">
    <property type="entry name" value="Peroxidase_pln"/>
</dbReference>
<feature type="disulfide bond" evidence="19">
    <location>
        <begin position="30"/>
        <end position="109"/>
    </location>
</feature>
<feature type="binding site" evidence="17">
    <location>
        <position position="83"/>
    </location>
    <ligand>
        <name>Ca(2+)</name>
        <dbReference type="ChEBI" id="CHEBI:29108"/>
        <label>1</label>
    </ligand>
</feature>
<feature type="binding site" evidence="17">
    <location>
        <position position="69"/>
    </location>
    <ligand>
        <name>Ca(2+)</name>
        <dbReference type="ChEBI" id="CHEBI:29108"/>
        <label>1</label>
    </ligand>
</feature>
<feature type="disulfide bond" evidence="19">
    <location>
        <begin position="115"/>
        <end position="316"/>
    </location>
</feature>
<dbReference type="GO" id="GO:0140825">
    <property type="term" value="F:lactoperoxidase activity"/>
    <property type="evidence" value="ECO:0007669"/>
    <property type="project" value="UniProtKB-EC"/>
</dbReference>
<keyword evidence="14 20" id="KW-0376">Hydrogen peroxide</keyword>
<dbReference type="InterPro" id="IPR033905">
    <property type="entry name" value="Secretory_peroxidase"/>
</dbReference>
<evidence type="ECO:0000256" key="5">
    <source>
        <dbReference type="ARBA" id="ARBA00022525"/>
    </source>
</evidence>
<keyword evidence="5 20" id="KW-0964">Secreted</keyword>
<protein>
    <recommendedName>
        <fullName evidence="4 20">Peroxidase</fullName>
        <ecNumber evidence="4 20">1.11.1.7</ecNumber>
    </recommendedName>
</protein>
<evidence type="ECO:0000256" key="17">
    <source>
        <dbReference type="PIRSR" id="PIRSR600823-3"/>
    </source>
</evidence>
<dbReference type="PROSITE" id="PS00435">
    <property type="entry name" value="PEROXIDASE_1"/>
    <property type="match status" value="1"/>
</dbReference>
<dbReference type="GO" id="GO:0005576">
    <property type="term" value="C:extracellular region"/>
    <property type="evidence" value="ECO:0007669"/>
    <property type="project" value="UniProtKB-SubCell"/>
</dbReference>
<comment type="catalytic activity">
    <reaction evidence="1 20">
        <text>2 a phenolic donor + H2O2 = 2 a phenolic radical donor + 2 H2O</text>
        <dbReference type="Rhea" id="RHEA:56136"/>
        <dbReference type="ChEBI" id="CHEBI:15377"/>
        <dbReference type="ChEBI" id="CHEBI:16240"/>
        <dbReference type="ChEBI" id="CHEBI:139520"/>
        <dbReference type="ChEBI" id="CHEBI:139521"/>
        <dbReference type="EC" id="1.11.1.7"/>
    </reaction>
</comment>
<evidence type="ECO:0000259" key="21">
    <source>
        <dbReference type="PROSITE" id="PS50873"/>
    </source>
</evidence>
<evidence type="ECO:0000256" key="15">
    <source>
        <dbReference type="PIRSR" id="PIRSR600823-1"/>
    </source>
</evidence>
<keyword evidence="11 20" id="KW-0560">Oxidoreductase</keyword>
<feature type="binding site" evidence="17">
    <location>
        <position position="71"/>
    </location>
    <ligand>
        <name>Ca(2+)</name>
        <dbReference type="ChEBI" id="CHEBI:29108"/>
        <label>1</label>
    </ligand>
</feature>
<evidence type="ECO:0000256" key="8">
    <source>
        <dbReference type="ARBA" id="ARBA00022723"/>
    </source>
</evidence>
<comment type="function">
    <text evidence="2">Removal of H(2)O(2), oxidation of toxic reductants, biosynthesis and degradation of lignin, suberization, auxin catabolism, response to environmental stresses such as wounding, pathogen attack and oxidative stress. These functions might be dependent on each isozyme/isoform in each plant tissue.</text>
</comment>
<evidence type="ECO:0000256" key="3">
    <source>
        <dbReference type="ARBA" id="ARBA00006873"/>
    </source>
</evidence>
<feature type="binding site" evidence="17">
    <location>
        <position position="243"/>
    </location>
    <ligand>
        <name>Ca(2+)</name>
        <dbReference type="ChEBI" id="CHEBI:29108"/>
        <label>2</label>
    </ligand>
</feature>
<dbReference type="Proteomes" id="UP000087171">
    <property type="component" value="Chromosome Ca2"/>
</dbReference>
<comment type="cofactor">
    <cofactor evidence="17 20">
        <name>Ca(2+)</name>
        <dbReference type="ChEBI" id="CHEBI:29108"/>
    </cofactor>
    <text evidence="17 20">Binds 2 calcium ions per subunit.</text>
</comment>
<reference evidence="22" key="1">
    <citation type="journal article" date="2013" name="Nat. Biotechnol.">
        <title>Draft genome sequence of chickpea (Cicer arietinum) provides a resource for trait improvement.</title>
        <authorList>
            <person name="Varshney R.K."/>
            <person name="Song C."/>
            <person name="Saxena R.K."/>
            <person name="Azam S."/>
            <person name="Yu S."/>
            <person name="Sharpe A.G."/>
            <person name="Cannon S."/>
            <person name="Baek J."/>
            <person name="Rosen B.D."/>
            <person name="Tar'an B."/>
            <person name="Millan T."/>
            <person name="Zhang X."/>
            <person name="Ramsay L.D."/>
            <person name="Iwata A."/>
            <person name="Wang Y."/>
            <person name="Nelson W."/>
            <person name="Farmer A.D."/>
            <person name="Gaur P.M."/>
            <person name="Soderlund C."/>
            <person name="Penmetsa R.V."/>
            <person name="Xu C."/>
            <person name="Bharti A.K."/>
            <person name="He W."/>
            <person name="Winter P."/>
            <person name="Zhao S."/>
            <person name="Hane J.K."/>
            <person name="Carrasquilla-Garcia N."/>
            <person name="Condie J.A."/>
            <person name="Upadhyaya H.D."/>
            <person name="Luo M.C."/>
            <person name="Thudi M."/>
            <person name="Gowda C.L."/>
            <person name="Singh N.P."/>
            <person name="Lichtenzveig J."/>
            <person name="Gali K.K."/>
            <person name="Rubio J."/>
            <person name="Nadarajan N."/>
            <person name="Dolezel J."/>
            <person name="Bansal K.C."/>
            <person name="Xu X."/>
            <person name="Edwards D."/>
            <person name="Zhang G."/>
            <person name="Kahl G."/>
            <person name="Gil J."/>
            <person name="Singh K.B."/>
            <person name="Datta S.K."/>
            <person name="Jackson S.A."/>
            <person name="Wang J."/>
            <person name="Cook D.R."/>
        </authorList>
    </citation>
    <scope>NUCLEOTIDE SEQUENCE [LARGE SCALE GENOMIC DNA]</scope>
    <source>
        <strain evidence="22">cv. CDC Frontier</strain>
    </source>
</reference>
<evidence type="ECO:0000313" key="23">
    <source>
        <dbReference type="RefSeq" id="XP_004489666.1"/>
    </source>
</evidence>
<comment type="subcellular location">
    <subcellularLocation>
        <location evidence="20">Secreted</location>
    </subcellularLocation>
</comment>
<feature type="binding site" description="axial binding residue" evidence="17">
    <location>
        <position position="186"/>
    </location>
    <ligand>
        <name>heme b</name>
        <dbReference type="ChEBI" id="CHEBI:60344"/>
    </ligand>
    <ligandPart>
        <name>Fe</name>
        <dbReference type="ChEBI" id="CHEBI:18248"/>
    </ligandPart>
</feature>
<reference evidence="23" key="2">
    <citation type="submission" date="2025-08" db="UniProtKB">
        <authorList>
            <consortium name="RefSeq"/>
        </authorList>
    </citation>
    <scope>IDENTIFICATION</scope>
    <source>
        <tissue evidence="23">Etiolated seedlings</tissue>
    </source>
</reference>
<evidence type="ECO:0000256" key="1">
    <source>
        <dbReference type="ARBA" id="ARBA00000189"/>
    </source>
</evidence>
<evidence type="ECO:0000256" key="9">
    <source>
        <dbReference type="ARBA" id="ARBA00022729"/>
    </source>
</evidence>
<evidence type="ECO:0000256" key="14">
    <source>
        <dbReference type="ARBA" id="ARBA00023324"/>
    </source>
</evidence>
<feature type="disulfide bond" evidence="19">
    <location>
        <begin position="193"/>
        <end position="224"/>
    </location>
</feature>
<dbReference type="SUPFAM" id="SSF48113">
    <property type="entry name" value="Heme-dependent peroxidases"/>
    <property type="match status" value="1"/>
</dbReference>
<dbReference type="GO" id="GO:0046872">
    <property type="term" value="F:metal ion binding"/>
    <property type="evidence" value="ECO:0007669"/>
    <property type="project" value="UniProtKB-UniRule"/>
</dbReference>
<evidence type="ECO:0000256" key="2">
    <source>
        <dbReference type="ARBA" id="ARBA00002322"/>
    </source>
</evidence>
<feature type="active site" description="Proton acceptor" evidence="15">
    <location>
        <position position="61"/>
    </location>
</feature>
<feature type="binding site" evidence="17">
    <location>
        <position position="240"/>
    </location>
    <ligand>
        <name>Ca(2+)</name>
        <dbReference type="ChEBI" id="CHEBI:29108"/>
        <label>2</label>
    </ligand>
</feature>
<evidence type="ECO:0000256" key="12">
    <source>
        <dbReference type="ARBA" id="ARBA00023004"/>
    </source>
</evidence>
<feature type="binding site" evidence="16">
    <location>
        <position position="156"/>
    </location>
    <ligand>
        <name>substrate</name>
    </ligand>
</feature>
<comment type="similarity">
    <text evidence="20">Belongs to the peroxidase family. Classical plant (class III) peroxidase subfamily.</text>
</comment>
<dbReference type="Gene3D" id="1.10.520.10">
    <property type="match status" value="1"/>
</dbReference>
<dbReference type="Gene3D" id="1.10.420.10">
    <property type="entry name" value="Peroxidase, domain 2"/>
    <property type="match status" value="1"/>
</dbReference>
<dbReference type="OrthoDB" id="2113341at2759"/>